<sequence>MQISRGKPWGWAVARGEHSAQRHQPVSPVVVAAAAKMAIGRWAIWGFRVSDVRAGLVDFIFPFACGWVRACG</sequence>
<dbReference type="AlphaFoldDB" id="C0PFR2"/>
<name>C0PFR2_MAIZE</name>
<organism evidence="1">
    <name type="scientific">Zea mays</name>
    <name type="common">Maize</name>
    <dbReference type="NCBI Taxonomy" id="4577"/>
    <lineage>
        <taxon>Eukaryota</taxon>
        <taxon>Viridiplantae</taxon>
        <taxon>Streptophyta</taxon>
        <taxon>Embryophyta</taxon>
        <taxon>Tracheophyta</taxon>
        <taxon>Spermatophyta</taxon>
        <taxon>Magnoliopsida</taxon>
        <taxon>Liliopsida</taxon>
        <taxon>Poales</taxon>
        <taxon>Poaceae</taxon>
        <taxon>PACMAD clade</taxon>
        <taxon>Panicoideae</taxon>
        <taxon>Andropogonodae</taxon>
        <taxon>Andropogoneae</taxon>
        <taxon>Tripsacinae</taxon>
        <taxon>Zea</taxon>
    </lineage>
</organism>
<reference evidence="1" key="2">
    <citation type="submission" date="2012-06" db="EMBL/GenBank/DDBJ databases">
        <authorList>
            <person name="Yu Y."/>
            <person name="Currie J."/>
            <person name="Lomeli R."/>
            <person name="Angelova A."/>
            <person name="Collura K."/>
            <person name="Wissotski M."/>
            <person name="Campos D."/>
            <person name="Kudrna D."/>
            <person name="Golser W."/>
            <person name="Ashely E."/>
            <person name="Descour A."/>
            <person name="Fernandes J."/>
            <person name="Soderlund C."/>
            <person name="Walbot V."/>
        </authorList>
    </citation>
    <scope>NUCLEOTIDE SEQUENCE</scope>
    <source>
        <strain evidence="1">B73</strain>
    </source>
</reference>
<accession>C0PFR2</accession>
<proteinExistence type="evidence at transcript level"/>
<reference evidence="1" key="1">
    <citation type="journal article" date="2009" name="PLoS Genet.">
        <title>Sequencing, mapping, and analysis of 27,455 maize full-length cDNAs.</title>
        <authorList>
            <person name="Soderlund C."/>
            <person name="Descour A."/>
            <person name="Kudrna D."/>
            <person name="Bomhoff M."/>
            <person name="Boyd L."/>
            <person name="Currie J."/>
            <person name="Angelova A."/>
            <person name="Collura K."/>
            <person name="Wissotski M."/>
            <person name="Ashley E."/>
            <person name="Morrow D."/>
            <person name="Fernandes J."/>
            <person name="Walbot V."/>
            <person name="Yu Y."/>
        </authorList>
    </citation>
    <scope>NUCLEOTIDE SEQUENCE</scope>
    <source>
        <strain evidence="1">B73</strain>
    </source>
</reference>
<protein>
    <submittedName>
        <fullName evidence="1">Uncharacterized protein</fullName>
    </submittedName>
</protein>
<evidence type="ECO:0000313" key="1">
    <source>
        <dbReference type="EMBL" id="ACN34028.1"/>
    </source>
</evidence>
<dbReference type="EMBL" id="BT067131">
    <property type="protein sequence ID" value="ACN34028.1"/>
    <property type="molecule type" value="mRNA"/>
</dbReference>